<feature type="domain" description="PH" evidence="2">
    <location>
        <begin position="442"/>
        <end position="560"/>
    </location>
</feature>
<gene>
    <name evidence="3" type="ORF">HYALB_00013665</name>
</gene>
<feature type="region of interest" description="Disordered" evidence="1">
    <location>
        <begin position="572"/>
        <end position="754"/>
    </location>
</feature>
<feature type="compositionally biased region" description="Basic and acidic residues" evidence="1">
    <location>
        <begin position="644"/>
        <end position="654"/>
    </location>
</feature>
<dbReference type="InterPro" id="IPR029071">
    <property type="entry name" value="Ubiquitin-like_domsf"/>
</dbReference>
<feature type="compositionally biased region" description="Low complexity" evidence="1">
    <location>
        <begin position="741"/>
        <end position="754"/>
    </location>
</feature>
<feature type="compositionally biased region" description="Polar residues" evidence="1">
    <location>
        <begin position="722"/>
        <end position="738"/>
    </location>
</feature>
<accession>A0A9N9LXG8</accession>
<dbReference type="InterPro" id="IPR011993">
    <property type="entry name" value="PH-like_dom_sf"/>
</dbReference>
<dbReference type="SUPFAM" id="SSF54236">
    <property type="entry name" value="Ubiquitin-like"/>
    <property type="match status" value="1"/>
</dbReference>
<dbReference type="SUPFAM" id="SSF50729">
    <property type="entry name" value="PH domain-like"/>
    <property type="match status" value="1"/>
</dbReference>
<dbReference type="PROSITE" id="PS50003">
    <property type="entry name" value="PH_DOMAIN"/>
    <property type="match status" value="1"/>
</dbReference>
<dbReference type="Pfam" id="PF00169">
    <property type="entry name" value="PH"/>
    <property type="match status" value="1"/>
</dbReference>
<feature type="compositionally biased region" description="Basic and acidic residues" evidence="1">
    <location>
        <begin position="141"/>
        <end position="191"/>
    </location>
</feature>
<feature type="compositionally biased region" description="Polar residues" evidence="1">
    <location>
        <begin position="633"/>
        <end position="642"/>
    </location>
</feature>
<dbReference type="PANTHER" id="PTHR38700:SF1">
    <property type="entry name" value="PH DOMAIN-CONTAINING PROTEIN"/>
    <property type="match status" value="1"/>
</dbReference>
<keyword evidence="4" id="KW-1185">Reference proteome</keyword>
<feature type="region of interest" description="Disordered" evidence="1">
    <location>
        <begin position="1"/>
        <end position="305"/>
    </location>
</feature>
<dbReference type="Gene3D" id="2.30.29.30">
    <property type="entry name" value="Pleckstrin-homology domain (PH domain)/Phosphotyrosine-binding domain (PTB)"/>
    <property type="match status" value="1"/>
</dbReference>
<name>A0A9N9LXG8_9HELO</name>
<protein>
    <recommendedName>
        <fullName evidence="2">PH domain-containing protein</fullName>
    </recommendedName>
</protein>
<dbReference type="PANTHER" id="PTHR38700">
    <property type="entry name" value="YALI0E22418P"/>
    <property type="match status" value="1"/>
</dbReference>
<evidence type="ECO:0000256" key="1">
    <source>
        <dbReference type="SAM" id="MobiDB-lite"/>
    </source>
</evidence>
<dbReference type="OrthoDB" id="6235964at2759"/>
<feature type="compositionally biased region" description="Basic and acidic residues" evidence="1">
    <location>
        <begin position="201"/>
        <end position="230"/>
    </location>
</feature>
<evidence type="ECO:0000313" key="3">
    <source>
        <dbReference type="EMBL" id="CAG8980366.1"/>
    </source>
</evidence>
<feature type="compositionally biased region" description="Basic and acidic residues" evidence="1">
    <location>
        <begin position="606"/>
        <end position="627"/>
    </location>
</feature>
<feature type="compositionally biased region" description="Polar residues" evidence="1">
    <location>
        <begin position="9"/>
        <end position="32"/>
    </location>
</feature>
<proteinExistence type="predicted"/>
<dbReference type="EMBL" id="CAJVRM010000383">
    <property type="protein sequence ID" value="CAG8980366.1"/>
    <property type="molecule type" value="Genomic_DNA"/>
</dbReference>
<comment type="caution">
    <text evidence="3">The sequence shown here is derived from an EMBL/GenBank/DDBJ whole genome shotgun (WGS) entry which is preliminary data.</text>
</comment>
<evidence type="ECO:0000313" key="4">
    <source>
        <dbReference type="Proteomes" id="UP000701801"/>
    </source>
</evidence>
<reference evidence="3" key="1">
    <citation type="submission" date="2021-07" db="EMBL/GenBank/DDBJ databases">
        <authorList>
            <person name="Durling M."/>
        </authorList>
    </citation>
    <scope>NUCLEOTIDE SEQUENCE</scope>
</reference>
<dbReference type="Proteomes" id="UP000701801">
    <property type="component" value="Unassembled WGS sequence"/>
</dbReference>
<dbReference type="AlphaFoldDB" id="A0A9N9LXG8"/>
<feature type="region of interest" description="Disordered" evidence="1">
    <location>
        <begin position="813"/>
        <end position="851"/>
    </location>
</feature>
<dbReference type="InterPro" id="IPR001849">
    <property type="entry name" value="PH_domain"/>
</dbReference>
<evidence type="ECO:0000259" key="2">
    <source>
        <dbReference type="PROSITE" id="PS50003"/>
    </source>
</evidence>
<sequence>MIPRGRTDPNPTMSEDQDLASSTGSQTDQLTRYKSVRHAPANTQPTGVPMPLRPPKDGNGLGRTKSMARYRRTRVESPEESAEAPPPMPTLPSGVDQSTLAALSGKPSTIRRVTEPILSTSRHAASPAIEPTAVKKSRAPGHKETEDERLRRKVLEFREREAQKEKLEEQKAQAEEQKLRARQRAAEDARASKQRKAQAQSEEREARLKEEETARLLEEQKRVDLERLEATLDAAGPRSPEILSPRDKFSFFSRKRATSKVPPRTSGSGTSESSVREKSLGPPSPKRVEKIRKTTSSPPSRRVAKDPIIPTHKLAPEQMIQEGGGGIVPQTDAPISASNAGERRVLVRCKQSSINLPITPDTTSADLILSAANIMSQNIIPATAVLLESYGQLGLERRTRRYEHIRDIMNSWDQDTQNFFTLMNSEAPEYDKDLESSSAPKEAPGNTTVYMYHSQKPGKWNKRYITLFSTGQIYMSKKPPGKSNDKDTVSLCHLSDFDIYSSTPQETRKRLNPPKKYCYVIKSQQKTTMFLSTENFVHYFSTDDRVLSDLWYDAVQAWRSWYLVSRMGDGAKTKSKAAPGRKNTHQSSDGDPYTIGTLAPVVNVDDFSKKENERRGREYESDSDRPRQIPFHHSNSVSQSPLPSKKESRQESRRHPPIVNLNIPSEAEDEFSSGGLLGRSYSQRQQRVQKEAHHHSYNGGNGFTDGPSLLSAPTQRPERTASMRSTTTRPNRRPQTAVDSPGPGMTGMAGMPKPLLDFSPVFKEAPQWDKRGKGRGVQPVAGKRLVDVATTPEEMAAQMQMQPTQTLFRREQAAELARSRTNARPRTSHQKESPFVGSGLVQSAGVKRRGS</sequence>
<organism evidence="3 4">
    <name type="scientific">Hymenoscyphus albidus</name>
    <dbReference type="NCBI Taxonomy" id="595503"/>
    <lineage>
        <taxon>Eukaryota</taxon>
        <taxon>Fungi</taxon>
        <taxon>Dikarya</taxon>
        <taxon>Ascomycota</taxon>
        <taxon>Pezizomycotina</taxon>
        <taxon>Leotiomycetes</taxon>
        <taxon>Helotiales</taxon>
        <taxon>Helotiaceae</taxon>
        <taxon>Hymenoscyphus</taxon>
    </lineage>
</organism>